<dbReference type="EMBL" id="BBSA01000007">
    <property type="protein sequence ID" value="GAM62944.1"/>
    <property type="molecule type" value="Genomic_DNA"/>
</dbReference>
<evidence type="ECO:0000313" key="3">
    <source>
        <dbReference type="Proteomes" id="UP000031670"/>
    </source>
</evidence>
<sequence length="346" mass="39573">MVLIHYSDNYTNSVNYDAITVTKQTDLYHKVLENDDGGIIEEFNAFNGEWLLNLVTASDNERKEKRGIICAYKYINCLVAKSNITWVPLSIAEIVRVAGNLGLSMTDNDLSRHAQGFKKGIISDDILFVGFKDQQMILLPVEVKTGKRQTHSKGVEQAQELKRYFESLLGQQTLAGNLYRGLFMRQVLMQIDKYKLYNVYEKGYFDVIEDNNAYWLQGDYQLAELVDYPAGFLFVNVEDSNFSKASFMKVHDILKVELPAGNLGHWVRTPMQTLFSDLTPAKLHHIDSRYILESDCEIRTLISEGLPNKQDDNLEECDDKDSKLKNQPNTEGVDLPNKEEPPNLRL</sequence>
<evidence type="ECO:0000256" key="1">
    <source>
        <dbReference type="SAM" id="MobiDB-lite"/>
    </source>
</evidence>
<proteinExistence type="predicted"/>
<comment type="caution">
    <text evidence="2">The sequence shown here is derived from an EMBL/GenBank/DDBJ whole genome shotgun (WGS) entry which is preliminary data.</text>
</comment>
<reference evidence="2 3" key="1">
    <citation type="submission" date="2015-01" db="EMBL/GenBank/DDBJ databases">
        <title>Vibrio sp. C5 JCM 19232 whole genome shotgun sequence.</title>
        <authorList>
            <person name="Sawabe T."/>
            <person name="Meirelles P."/>
            <person name="Feng G."/>
            <person name="Sayaka M."/>
            <person name="Hattori M."/>
            <person name="Ohkuma M."/>
        </authorList>
    </citation>
    <scope>NUCLEOTIDE SEQUENCE [LARGE SCALE GENOMIC DNA]</scope>
    <source>
        <strain evidence="2 3">JCM19232</strain>
    </source>
</reference>
<dbReference type="GO" id="GO:0051301">
    <property type="term" value="P:cell division"/>
    <property type="evidence" value="ECO:0007669"/>
    <property type="project" value="UniProtKB-KW"/>
</dbReference>
<feature type="region of interest" description="Disordered" evidence="1">
    <location>
        <begin position="308"/>
        <end position="346"/>
    </location>
</feature>
<organism evidence="2 3">
    <name type="scientific">Vibrio ishigakensis</name>
    <dbReference type="NCBI Taxonomy" id="1481914"/>
    <lineage>
        <taxon>Bacteria</taxon>
        <taxon>Pseudomonadati</taxon>
        <taxon>Pseudomonadota</taxon>
        <taxon>Gammaproteobacteria</taxon>
        <taxon>Vibrionales</taxon>
        <taxon>Vibrionaceae</taxon>
        <taxon>Vibrio</taxon>
    </lineage>
</organism>
<feature type="compositionally biased region" description="Basic and acidic residues" evidence="1">
    <location>
        <begin position="336"/>
        <end position="346"/>
    </location>
</feature>
<keyword evidence="2" id="KW-0132">Cell division</keyword>
<keyword evidence="2" id="KW-0131">Cell cycle</keyword>
<dbReference type="Proteomes" id="UP000031670">
    <property type="component" value="Unassembled WGS sequence"/>
</dbReference>
<dbReference type="AlphaFoldDB" id="A0A0B8PJN9"/>
<name>A0A0B8PJN9_9VIBR</name>
<gene>
    <name evidence="2" type="ORF">JCM19232_4621</name>
</gene>
<accession>A0A0B8PJN9</accession>
<protein>
    <submittedName>
        <fullName evidence="2">Cell division protein ftsK</fullName>
    </submittedName>
</protein>
<reference evidence="2 3" key="2">
    <citation type="submission" date="2015-01" db="EMBL/GenBank/DDBJ databases">
        <authorList>
            <consortium name="NBRP consortium"/>
            <person name="Sawabe T."/>
            <person name="Meirelles P."/>
            <person name="Feng G."/>
            <person name="Sayaka M."/>
            <person name="Hattori M."/>
            <person name="Ohkuma M."/>
        </authorList>
    </citation>
    <scope>NUCLEOTIDE SEQUENCE [LARGE SCALE GENOMIC DNA]</scope>
    <source>
        <strain evidence="2 3">JCM19232</strain>
    </source>
</reference>
<evidence type="ECO:0000313" key="2">
    <source>
        <dbReference type="EMBL" id="GAM62944.1"/>
    </source>
</evidence>